<dbReference type="EMBL" id="JAPFRF010000002">
    <property type="protein sequence ID" value="KAJ7341898.1"/>
    <property type="molecule type" value="Genomic_DNA"/>
</dbReference>
<dbReference type="AlphaFoldDB" id="A0A9Q0Y4M8"/>
<protein>
    <submittedName>
        <fullName evidence="2">Uncharacterized protein</fullName>
    </submittedName>
</protein>
<comment type="caution">
    <text evidence="2">The sequence shown here is derived from an EMBL/GenBank/DDBJ whole genome shotgun (WGS) entry which is preliminary data.</text>
</comment>
<accession>A0A9Q0Y4M8</accession>
<keyword evidence="3" id="KW-1185">Reference proteome</keyword>
<evidence type="ECO:0000313" key="2">
    <source>
        <dbReference type="EMBL" id="KAJ7341898.1"/>
    </source>
</evidence>
<reference evidence="2" key="1">
    <citation type="journal article" date="2023" name="DNA Res.">
        <title>Chromosome-level genome assembly of Phrynocephalus forsythii using third-generation DNA sequencing and Hi-C analysis.</title>
        <authorList>
            <person name="Qi Y."/>
            <person name="Zhao W."/>
            <person name="Zhao Y."/>
            <person name="Niu C."/>
            <person name="Cao S."/>
            <person name="Zhang Y."/>
        </authorList>
    </citation>
    <scope>NUCLEOTIDE SEQUENCE</scope>
    <source>
        <tissue evidence="2">Muscle</tissue>
    </source>
</reference>
<proteinExistence type="predicted"/>
<dbReference type="Proteomes" id="UP001142489">
    <property type="component" value="Unassembled WGS sequence"/>
</dbReference>
<name>A0A9Q0Y4M8_9SAUR</name>
<evidence type="ECO:0000256" key="1">
    <source>
        <dbReference type="SAM" id="MobiDB-lite"/>
    </source>
</evidence>
<sequence>MGDPASYGAGSGPGSAGLPVSNDGRGGDSGRTRQMIKALEDAFEFSTSKSLIIWMEKLMNLRLNSKDECEEHTDALLHVFSKLEMGNMELSDSQKTAYLFGSLGSILVPSKAL</sequence>
<gene>
    <name evidence="2" type="ORF">JRQ81_007573</name>
</gene>
<feature type="region of interest" description="Disordered" evidence="1">
    <location>
        <begin position="1"/>
        <end position="32"/>
    </location>
</feature>
<evidence type="ECO:0000313" key="3">
    <source>
        <dbReference type="Proteomes" id="UP001142489"/>
    </source>
</evidence>
<organism evidence="2 3">
    <name type="scientific">Phrynocephalus forsythii</name>
    <dbReference type="NCBI Taxonomy" id="171643"/>
    <lineage>
        <taxon>Eukaryota</taxon>
        <taxon>Metazoa</taxon>
        <taxon>Chordata</taxon>
        <taxon>Craniata</taxon>
        <taxon>Vertebrata</taxon>
        <taxon>Euteleostomi</taxon>
        <taxon>Lepidosauria</taxon>
        <taxon>Squamata</taxon>
        <taxon>Bifurcata</taxon>
        <taxon>Unidentata</taxon>
        <taxon>Episquamata</taxon>
        <taxon>Toxicofera</taxon>
        <taxon>Iguania</taxon>
        <taxon>Acrodonta</taxon>
        <taxon>Agamidae</taxon>
        <taxon>Agaminae</taxon>
        <taxon>Phrynocephalus</taxon>
    </lineage>
</organism>